<dbReference type="InterPro" id="IPR036291">
    <property type="entry name" value="NAD(P)-bd_dom_sf"/>
</dbReference>
<dbReference type="SUPFAM" id="SSF51735">
    <property type="entry name" value="NAD(P)-binding Rossmann-fold domains"/>
    <property type="match status" value="1"/>
</dbReference>
<name>A0A8K0WM62_9HYPO</name>
<keyword evidence="2" id="KW-0560">Oxidoreductase</keyword>
<dbReference type="GO" id="GO:0016491">
    <property type="term" value="F:oxidoreductase activity"/>
    <property type="evidence" value="ECO:0007669"/>
    <property type="project" value="UniProtKB-KW"/>
</dbReference>
<dbReference type="InterPro" id="IPR008030">
    <property type="entry name" value="NmrA-like"/>
</dbReference>
<dbReference type="Gene3D" id="3.40.50.720">
    <property type="entry name" value="NAD(P)-binding Rossmann-like Domain"/>
    <property type="match status" value="1"/>
</dbReference>
<gene>
    <name evidence="4" type="ORF">B0I35DRAFT_515153</name>
</gene>
<evidence type="ECO:0000259" key="3">
    <source>
        <dbReference type="Pfam" id="PF05368"/>
    </source>
</evidence>
<dbReference type="PANTHER" id="PTHR47706:SF7">
    <property type="entry name" value="CIPA-LIKE, PUTATIVE (AFU_ORTHOLOGUE AFUA_1G01630)-RELATED"/>
    <property type="match status" value="1"/>
</dbReference>
<protein>
    <recommendedName>
        <fullName evidence="3">NmrA-like domain-containing protein</fullName>
    </recommendedName>
</protein>
<evidence type="ECO:0000313" key="4">
    <source>
        <dbReference type="EMBL" id="KAH7309749.1"/>
    </source>
</evidence>
<dbReference type="PANTHER" id="PTHR47706">
    <property type="entry name" value="NMRA-LIKE FAMILY PROTEIN"/>
    <property type="match status" value="1"/>
</dbReference>
<reference evidence="4" key="1">
    <citation type="journal article" date="2021" name="Nat. Commun.">
        <title>Genetic determinants of endophytism in the Arabidopsis root mycobiome.</title>
        <authorList>
            <person name="Mesny F."/>
            <person name="Miyauchi S."/>
            <person name="Thiergart T."/>
            <person name="Pickel B."/>
            <person name="Atanasova L."/>
            <person name="Karlsson M."/>
            <person name="Huettel B."/>
            <person name="Barry K.W."/>
            <person name="Haridas S."/>
            <person name="Chen C."/>
            <person name="Bauer D."/>
            <person name="Andreopoulos W."/>
            <person name="Pangilinan J."/>
            <person name="LaButti K."/>
            <person name="Riley R."/>
            <person name="Lipzen A."/>
            <person name="Clum A."/>
            <person name="Drula E."/>
            <person name="Henrissat B."/>
            <person name="Kohler A."/>
            <person name="Grigoriev I.V."/>
            <person name="Martin F.M."/>
            <person name="Hacquard S."/>
        </authorList>
    </citation>
    <scope>NUCLEOTIDE SEQUENCE</scope>
    <source>
        <strain evidence="4">MPI-CAGE-CH-0235</strain>
    </source>
</reference>
<dbReference type="AlphaFoldDB" id="A0A8K0WM62"/>
<accession>A0A8K0WM62</accession>
<comment type="caution">
    <text evidence="4">The sequence shown here is derived from an EMBL/GenBank/DDBJ whole genome shotgun (WGS) entry which is preliminary data.</text>
</comment>
<feature type="domain" description="NmrA-like" evidence="3">
    <location>
        <begin position="19"/>
        <end position="125"/>
    </location>
</feature>
<evidence type="ECO:0000313" key="5">
    <source>
        <dbReference type="Proteomes" id="UP000813444"/>
    </source>
</evidence>
<dbReference type="Proteomes" id="UP000813444">
    <property type="component" value="Unassembled WGS sequence"/>
</dbReference>
<keyword evidence="5" id="KW-1185">Reference proteome</keyword>
<evidence type="ECO:0000256" key="1">
    <source>
        <dbReference type="ARBA" id="ARBA00022857"/>
    </source>
</evidence>
<keyword evidence="1" id="KW-0521">NADP</keyword>
<dbReference type="OrthoDB" id="419598at2759"/>
<proteinExistence type="predicted"/>
<evidence type="ECO:0000256" key="2">
    <source>
        <dbReference type="ARBA" id="ARBA00023002"/>
    </source>
</evidence>
<sequence>MSSRFAKDQPEGFQNAVRKIAIVGASGQAGEPIAKAFVERGKHQVTALTRAGSAGVIPEGVKSVQVDYGNHESLVAALRGQEVLIITMAVTAPHDTIKKLISAAAEAGIKYVMPNWWGEDINNSQMGESEFGRVLLAGVKAVEDAGLSWITMASSYWYEYSLAKMPDAYGIDIAQRKATLYDDGKTAITTTTFKTHGLAVASLFSLKVLPDDERDKSPTLSQFLNKSLYIASFTVSQRDMLDSVHRVLGTTDSDWTIDYEPAKDRLKRGLDMMKEGNHAGFRIALYARSFTPESRPDFVAKYGVSNDVLGIPKENIDDATREAITQIGIAV</sequence>
<dbReference type="Pfam" id="PF05368">
    <property type="entry name" value="NmrA"/>
    <property type="match status" value="1"/>
</dbReference>
<dbReference type="EMBL" id="JAGPNK010000013">
    <property type="protein sequence ID" value="KAH7309749.1"/>
    <property type="molecule type" value="Genomic_DNA"/>
</dbReference>
<organism evidence="4 5">
    <name type="scientific">Stachybotrys elegans</name>
    <dbReference type="NCBI Taxonomy" id="80388"/>
    <lineage>
        <taxon>Eukaryota</taxon>
        <taxon>Fungi</taxon>
        <taxon>Dikarya</taxon>
        <taxon>Ascomycota</taxon>
        <taxon>Pezizomycotina</taxon>
        <taxon>Sordariomycetes</taxon>
        <taxon>Hypocreomycetidae</taxon>
        <taxon>Hypocreales</taxon>
        <taxon>Stachybotryaceae</taxon>
        <taxon>Stachybotrys</taxon>
    </lineage>
</organism>
<dbReference type="InterPro" id="IPR051609">
    <property type="entry name" value="NmrA/Isoflavone_reductase-like"/>
</dbReference>